<evidence type="ECO:0000256" key="12">
    <source>
        <dbReference type="ARBA" id="ARBA00023065"/>
    </source>
</evidence>
<keyword evidence="13 18" id="KW-0472">Membrane</keyword>
<feature type="transmembrane region" description="Helical" evidence="18">
    <location>
        <begin position="325"/>
        <end position="350"/>
    </location>
</feature>
<gene>
    <name evidence="21" type="ORF">CAMP_LOCUS13792</name>
</gene>
<evidence type="ECO:0000256" key="4">
    <source>
        <dbReference type="ARBA" id="ARBA00009237"/>
    </source>
</evidence>
<dbReference type="PROSITE" id="PS00236">
    <property type="entry name" value="NEUROTR_ION_CHANNEL"/>
    <property type="match status" value="1"/>
</dbReference>
<evidence type="ECO:0000256" key="5">
    <source>
        <dbReference type="ARBA" id="ARBA00022448"/>
    </source>
</evidence>
<keyword evidence="8" id="KW-0808">Transferase</keyword>
<dbReference type="Pfam" id="PF02931">
    <property type="entry name" value="Neur_chan_LBD"/>
    <property type="match status" value="1"/>
</dbReference>
<dbReference type="InterPro" id="IPR006202">
    <property type="entry name" value="Neur_chan_lig-bd"/>
</dbReference>
<dbReference type="GO" id="GO:0005230">
    <property type="term" value="F:extracellular ligand-gated monoatomic ion channel activity"/>
    <property type="evidence" value="ECO:0007669"/>
    <property type="project" value="InterPro"/>
</dbReference>
<dbReference type="Pfam" id="PF02932">
    <property type="entry name" value="Neur_chan_memb"/>
    <property type="match status" value="1"/>
</dbReference>
<dbReference type="InterPro" id="IPR006029">
    <property type="entry name" value="Neurotrans-gated_channel_TM"/>
</dbReference>
<evidence type="ECO:0000256" key="6">
    <source>
        <dbReference type="ARBA" id="ARBA00022475"/>
    </source>
</evidence>
<dbReference type="Gene3D" id="1.20.58.390">
    <property type="entry name" value="Neurotransmitter-gated ion-channel transmembrane domain"/>
    <property type="match status" value="1"/>
</dbReference>
<evidence type="ECO:0000256" key="8">
    <source>
        <dbReference type="ARBA" id="ARBA00022679"/>
    </source>
</evidence>
<dbReference type="GO" id="GO:0016757">
    <property type="term" value="F:glycosyltransferase activity"/>
    <property type="evidence" value="ECO:0007669"/>
    <property type="project" value="UniProtKB-KW"/>
</dbReference>
<dbReference type="InterPro" id="IPR008166">
    <property type="entry name" value="Glyco_transf_92"/>
</dbReference>
<dbReference type="OrthoDB" id="6097796at2759"/>
<comment type="subcellular location">
    <subcellularLocation>
        <location evidence="2">Cell membrane</location>
        <topology evidence="2">Multi-pass membrane protein</topology>
    </subcellularLocation>
    <subcellularLocation>
        <location evidence="1">Membrane</location>
        <topology evidence="1">Single-pass membrane protein</topology>
    </subcellularLocation>
</comment>
<keyword evidence="12 18" id="KW-0406">Ion transport</keyword>
<keyword evidence="11 18" id="KW-1133">Transmembrane helix</keyword>
<proteinExistence type="inferred from homology"/>
<keyword evidence="6" id="KW-1003">Cell membrane</keyword>
<accession>A0A9P1ITX6</accession>
<evidence type="ECO:0000256" key="18">
    <source>
        <dbReference type="RuleBase" id="RU000687"/>
    </source>
</evidence>
<dbReference type="CDD" id="cd19051">
    <property type="entry name" value="LGIC_TM_cation"/>
    <property type="match status" value="1"/>
</dbReference>
<name>A0A9P1ITX6_9PELO</name>
<comment type="similarity">
    <text evidence="4">Belongs to the ligand-gated ion channel (TC 1.A.9) family. Acetylcholine receptor (TC 1.A.9.1) subfamily.</text>
</comment>
<dbReference type="InterPro" id="IPR036719">
    <property type="entry name" value="Neuro-gated_channel_TM_sf"/>
</dbReference>
<keyword evidence="15" id="KW-0325">Glycoprotein</keyword>
<evidence type="ECO:0000259" key="19">
    <source>
        <dbReference type="Pfam" id="PF02931"/>
    </source>
</evidence>
<feature type="chain" id="PRO_5040532346" evidence="18">
    <location>
        <begin position="19"/>
        <end position="999"/>
    </location>
</feature>
<feature type="domain" description="Neurotransmitter-gated ion-channel ligand-binding" evidence="19">
    <location>
        <begin position="49"/>
        <end position="259"/>
    </location>
</feature>
<evidence type="ECO:0000256" key="10">
    <source>
        <dbReference type="ARBA" id="ARBA00022729"/>
    </source>
</evidence>
<evidence type="ECO:0000256" key="13">
    <source>
        <dbReference type="ARBA" id="ARBA00023136"/>
    </source>
</evidence>
<dbReference type="SUPFAM" id="SSF90112">
    <property type="entry name" value="Neurotransmitter-gated ion-channel transmembrane pore"/>
    <property type="match status" value="1"/>
</dbReference>
<sequence length="999" mass="115144">MLATLLVLFLFFISNSAAEIDNSTMTNIDLLPSKNIKVGRLIPAHYYLEEDIMSGYKKALIPKVRREDPINVSFSIQLYQIIQVNEPQQFLLLNAWVVESWTDQMLGWNESIHNDTEILVRHDDVWLPDTTLYNSLEMDDSAARKLTHVKLTNLGLDKGAKVDMLYPTIYKISCLLNLKFFPFDLQKCRMTFGSWSYDNTLIDYYPLKNLKDAIGLSNFLENDAWSVVSTHVIREEKKYECCPNNYTMLNYHIIIRRKPLYYVLNLIAPTAVITFISIIGFFTSSSVHDLRQEKITLGITTLLSMSIMIFMVSDKMPSTSTCVPLIGIFYTLMITIISLGTLAASAVIFIQKLGGVGIPPSPSTMKWTHRLAPFVWIEMPLVMKQAYAKKAKEEKIRKRQLRKESMWSRVYKIARDSSRTKLSTATTPNFKISLPHEYEPKKESSITTMTTAMDESLTIESFTAPIDDIEMLNRKTINHSESSQSLTLKPVEVQVSPHTTRNIVELEWDWVAAVAERCFLVLFIILFLFSSIGVNLIVTYSQPVERDDFKAFITSSYFYPKSKSLGDNSLALVMLINQHSKNPRFNSLIQPEILIDADNGTNSMMIKTNYTRVTPHAVCNMITVFATVQLLPNTNLIYLHGNNGSVAIPFEIPPSVQRDVVVCISPLFISEQWQNFLFAVHIYKKFGAFVNLYLISAVDSFYYLMKEYEDQDYLTVQPWISAKFHKVNPDVADPYNDVEFRNQAGSQTDCLLKYKESAKYVTFLDLDDVLIPRLAPTYLEEFRIISRLNPGKSMLHYHKENHAVTTVSNSNMFSFSKMFRSLKHYPVQETGKIVLDPRYLNFTWIHWPPKMPDGLTKIIVDDNSITHLKKIRWMEDYSKESNQSSKAHPILNNIVMEEIEEDWMRMKNASKVVSYLPKHKFYFNVIRQCYDKKYYSLHYSGRTSEIKCPGPQLCDYPQRDEIECMHVDANYASVPTIDPITFYYATNHKFSKDIGCLPH</sequence>
<feature type="transmembrane region" description="Helical" evidence="18">
    <location>
        <begin position="295"/>
        <end position="313"/>
    </location>
</feature>
<evidence type="ECO:0000256" key="15">
    <source>
        <dbReference type="ARBA" id="ARBA00023180"/>
    </source>
</evidence>
<dbReference type="InterPro" id="IPR038050">
    <property type="entry name" value="Neuro_actylchol_rec"/>
</dbReference>
<dbReference type="InterPro" id="IPR018000">
    <property type="entry name" value="Neurotransmitter_ion_chnl_CS"/>
</dbReference>
<dbReference type="Gene3D" id="2.70.170.10">
    <property type="entry name" value="Neurotransmitter-gated ion-channel ligand-binding domain"/>
    <property type="match status" value="1"/>
</dbReference>
<dbReference type="AlphaFoldDB" id="A0A9P1ITX6"/>
<evidence type="ECO:0000256" key="9">
    <source>
        <dbReference type="ARBA" id="ARBA00022692"/>
    </source>
</evidence>
<keyword evidence="7" id="KW-0328">Glycosyltransferase</keyword>
<keyword evidence="5 18" id="KW-0813">Transport</keyword>
<evidence type="ECO:0000256" key="3">
    <source>
        <dbReference type="ARBA" id="ARBA00007647"/>
    </source>
</evidence>
<evidence type="ECO:0000256" key="14">
    <source>
        <dbReference type="ARBA" id="ARBA00023170"/>
    </source>
</evidence>
<keyword evidence="14" id="KW-0675">Receptor</keyword>
<dbReference type="Pfam" id="PF01697">
    <property type="entry name" value="Glyco_transf_92"/>
    <property type="match status" value="1"/>
</dbReference>
<dbReference type="EMBL" id="CANHGI010000005">
    <property type="protein sequence ID" value="CAI5451155.1"/>
    <property type="molecule type" value="Genomic_DNA"/>
</dbReference>
<dbReference type="PANTHER" id="PTHR21645:SF17">
    <property type="entry name" value="GLYCOSYLTRANSFERASE FAMILY 92 PROTEIN-RELATED"/>
    <property type="match status" value="1"/>
</dbReference>
<dbReference type="GO" id="GO:0005886">
    <property type="term" value="C:plasma membrane"/>
    <property type="evidence" value="ECO:0007669"/>
    <property type="project" value="UniProtKB-SubCell"/>
</dbReference>
<feature type="signal peptide" evidence="18">
    <location>
        <begin position="1"/>
        <end position="18"/>
    </location>
</feature>
<evidence type="ECO:0000256" key="11">
    <source>
        <dbReference type="ARBA" id="ARBA00022989"/>
    </source>
</evidence>
<evidence type="ECO:0000256" key="2">
    <source>
        <dbReference type="ARBA" id="ARBA00004651"/>
    </source>
</evidence>
<keyword evidence="9 18" id="KW-0812">Transmembrane</keyword>
<comment type="caution">
    <text evidence="21">The sequence shown here is derived from an EMBL/GenBank/DDBJ whole genome shotgun (WGS) entry which is preliminary data.</text>
</comment>
<dbReference type="CDD" id="cd18997">
    <property type="entry name" value="LGIC_ECD_nAChR"/>
    <property type="match status" value="1"/>
</dbReference>
<keyword evidence="22" id="KW-1185">Reference proteome</keyword>
<evidence type="ECO:0000256" key="16">
    <source>
        <dbReference type="ARBA" id="ARBA00023286"/>
    </source>
</evidence>
<evidence type="ECO:0000313" key="21">
    <source>
        <dbReference type="EMBL" id="CAI5451155.1"/>
    </source>
</evidence>
<dbReference type="InterPro" id="IPR006201">
    <property type="entry name" value="Neur_channel"/>
</dbReference>
<feature type="domain" description="Neurotransmitter-gated ion-channel transmembrane" evidence="20">
    <location>
        <begin position="266"/>
        <end position="533"/>
    </location>
</feature>
<reference evidence="21" key="1">
    <citation type="submission" date="2022-11" db="EMBL/GenBank/DDBJ databases">
        <authorList>
            <person name="Kikuchi T."/>
        </authorList>
    </citation>
    <scope>NUCLEOTIDE SEQUENCE</scope>
    <source>
        <strain evidence="21">PS1010</strain>
    </source>
</reference>
<evidence type="ECO:0000256" key="7">
    <source>
        <dbReference type="ARBA" id="ARBA00022676"/>
    </source>
</evidence>
<dbReference type="GO" id="GO:0004888">
    <property type="term" value="F:transmembrane signaling receptor activity"/>
    <property type="evidence" value="ECO:0007669"/>
    <property type="project" value="InterPro"/>
</dbReference>
<keyword evidence="10 18" id="KW-0732">Signal</keyword>
<feature type="transmembrane region" description="Helical" evidence="18">
    <location>
        <begin position="518"/>
        <end position="540"/>
    </location>
</feature>
<dbReference type="PRINTS" id="PR00252">
    <property type="entry name" value="NRIONCHANNEL"/>
</dbReference>
<keyword evidence="17 18" id="KW-0407">Ion channel</keyword>
<organism evidence="21 22">
    <name type="scientific">Caenorhabditis angaria</name>
    <dbReference type="NCBI Taxonomy" id="860376"/>
    <lineage>
        <taxon>Eukaryota</taxon>
        <taxon>Metazoa</taxon>
        <taxon>Ecdysozoa</taxon>
        <taxon>Nematoda</taxon>
        <taxon>Chromadorea</taxon>
        <taxon>Rhabditida</taxon>
        <taxon>Rhabditina</taxon>
        <taxon>Rhabditomorpha</taxon>
        <taxon>Rhabditoidea</taxon>
        <taxon>Rhabditidae</taxon>
        <taxon>Peloderinae</taxon>
        <taxon>Caenorhabditis</taxon>
    </lineage>
</organism>
<evidence type="ECO:0000256" key="17">
    <source>
        <dbReference type="ARBA" id="ARBA00023303"/>
    </source>
</evidence>
<comment type="similarity">
    <text evidence="3">Belongs to the glycosyltransferase 92 family.</text>
</comment>
<feature type="transmembrane region" description="Helical" evidence="18">
    <location>
        <begin position="260"/>
        <end position="283"/>
    </location>
</feature>
<evidence type="ECO:0000256" key="1">
    <source>
        <dbReference type="ARBA" id="ARBA00004167"/>
    </source>
</evidence>
<dbReference type="PANTHER" id="PTHR21645">
    <property type="entry name" value="GLYCOSYLTRANSFERASE FAMILY 92 PROTEIN"/>
    <property type="match status" value="1"/>
</dbReference>
<protein>
    <submittedName>
        <fullName evidence="21">Uncharacterized protein</fullName>
    </submittedName>
</protein>
<dbReference type="InterPro" id="IPR052012">
    <property type="entry name" value="GTase_92"/>
</dbReference>
<dbReference type="FunFam" id="2.70.170.10:FF:000031">
    <property type="entry name" value="AcetylCholine Receptor"/>
    <property type="match status" value="1"/>
</dbReference>
<evidence type="ECO:0000259" key="20">
    <source>
        <dbReference type="Pfam" id="PF02932"/>
    </source>
</evidence>
<evidence type="ECO:0000313" key="22">
    <source>
        <dbReference type="Proteomes" id="UP001152747"/>
    </source>
</evidence>
<keyword evidence="16" id="KW-1071">Ligand-gated ion channel</keyword>
<dbReference type="FunFam" id="1.20.58.390:FF:000049">
    <property type="entry name" value="AcetylCholine Receptor"/>
    <property type="match status" value="1"/>
</dbReference>
<dbReference type="SUPFAM" id="SSF63712">
    <property type="entry name" value="Nicotinic receptor ligand binding domain-like"/>
    <property type="match status" value="1"/>
</dbReference>
<dbReference type="InterPro" id="IPR036734">
    <property type="entry name" value="Neur_chan_lig-bd_sf"/>
</dbReference>
<dbReference type="Proteomes" id="UP001152747">
    <property type="component" value="Unassembled WGS sequence"/>
</dbReference>